<dbReference type="SMART" id="SM00855">
    <property type="entry name" value="PGAM"/>
    <property type="match status" value="1"/>
</dbReference>
<dbReference type="Pfam" id="PF00300">
    <property type="entry name" value="His_Phos_1"/>
    <property type="match status" value="1"/>
</dbReference>
<evidence type="ECO:0000313" key="2">
    <source>
        <dbReference type="Proteomes" id="UP000672039"/>
    </source>
</evidence>
<keyword evidence="2" id="KW-1185">Reference proteome</keyword>
<dbReference type="SUPFAM" id="SSF53254">
    <property type="entry name" value="Phosphoglycerate mutase-like"/>
    <property type="match status" value="1"/>
</dbReference>
<dbReference type="Gene3D" id="3.40.50.1240">
    <property type="entry name" value="Phosphoglycerate mutase-like"/>
    <property type="match status" value="1"/>
</dbReference>
<reference evidence="1 2" key="1">
    <citation type="submission" date="2021-04" db="EMBL/GenBank/DDBJ databases">
        <title>Genomics, taxonomy and metabolism of representatives of sulfur bacteria of the genus Thiothrix: Thiothrix fructosivorans QT, Thiothrix unzii A1T and three new species, Thiothrix subterranea sp. nov., Thiothrix litoralis sp. nov. and 'Candidatus Thiothrix anitrata' sp. nov.</title>
        <authorList>
            <person name="Ravin N.V."/>
            <person name="Smolyakov D."/>
            <person name="Rudenko T.S."/>
            <person name="Mardanov A.V."/>
            <person name="Beletsky A.V."/>
            <person name="Markov N.D."/>
            <person name="Fomenkov A.I."/>
            <person name="Roberts R.J."/>
            <person name="Karnachuk O.V."/>
            <person name="Novikov A."/>
            <person name="Grabovich M.Y."/>
        </authorList>
    </citation>
    <scope>NUCLEOTIDE SEQUENCE [LARGE SCALE GENOMIC DNA]</scope>
    <source>
        <strain evidence="1 2">AS</strain>
    </source>
</reference>
<dbReference type="RefSeq" id="WP_210223116.1">
    <property type="nucleotide sequence ID" value="NZ_CP072801.1"/>
</dbReference>
<dbReference type="EMBL" id="CP072801">
    <property type="protein sequence ID" value="QTR46794.1"/>
    <property type="molecule type" value="Genomic_DNA"/>
</dbReference>
<dbReference type="Proteomes" id="UP000672039">
    <property type="component" value="Chromosome"/>
</dbReference>
<accession>A0ABX7WSD8</accession>
<sequence>METTTLTFLRHATAQDRALGLPDESRRLVDKGKKQMQRVADFCKQRQLIPAYLLCSPLVRARETAQALQKNLSACPNPKMVSWLANTDPDTMQAELEKLANSGLNDLWLVGHEPDFSSLISQLLGRREAIIKVKKASLIRLEVDFQTGIGELQWSIPNTLMK</sequence>
<proteinExistence type="predicted"/>
<name>A0ABX7WSD8_9GAMM</name>
<dbReference type="InterPro" id="IPR013078">
    <property type="entry name" value="His_Pase_superF_clade-1"/>
</dbReference>
<dbReference type="InterPro" id="IPR029033">
    <property type="entry name" value="His_PPase_superfam"/>
</dbReference>
<evidence type="ECO:0000313" key="1">
    <source>
        <dbReference type="EMBL" id="QTR46794.1"/>
    </source>
</evidence>
<protein>
    <submittedName>
        <fullName evidence="1">Histidine phosphatase family protein</fullName>
    </submittedName>
</protein>
<gene>
    <name evidence="1" type="ORF">J9253_02255</name>
</gene>
<organism evidence="1 2">
    <name type="scientific">Thiothrix litoralis</name>
    <dbReference type="NCBI Taxonomy" id="2891210"/>
    <lineage>
        <taxon>Bacteria</taxon>
        <taxon>Pseudomonadati</taxon>
        <taxon>Pseudomonadota</taxon>
        <taxon>Gammaproteobacteria</taxon>
        <taxon>Thiotrichales</taxon>
        <taxon>Thiotrichaceae</taxon>
        <taxon>Thiothrix</taxon>
    </lineage>
</organism>
<dbReference type="CDD" id="cd07067">
    <property type="entry name" value="HP_PGM_like"/>
    <property type="match status" value="1"/>
</dbReference>